<dbReference type="InterPro" id="IPR035441">
    <property type="entry name" value="TFIIS/LEDGF_dom_sf"/>
</dbReference>
<reference evidence="5" key="1">
    <citation type="submission" date="2018-07" db="EMBL/GenBank/DDBJ databases">
        <authorList>
            <person name="Quirk P.G."/>
            <person name="Krulwich T.A."/>
        </authorList>
    </citation>
    <scope>NUCLEOTIDE SEQUENCE</scope>
    <source>
        <strain evidence="5">Anand</strain>
    </source>
</reference>
<dbReference type="GO" id="GO:0016973">
    <property type="term" value="P:poly(A)+ mRNA export from nucleus"/>
    <property type="evidence" value="ECO:0007669"/>
    <property type="project" value="TreeGrafter"/>
</dbReference>
<dbReference type="InterPro" id="IPR051037">
    <property type="entry name" value="RNAPII_TF_IWS1"/>
</dbReference>
<feature type="compositionally biased region" description="Polar residues" evidence="3">
    <location>
        <begin position="8"/>
        <end position="19"/>
    </location>
</feature>
<comment type="similarity">
    <text evidence="1">Belongs to the IWS1 family.</text>
</comment>
<dbReference type="EMBL" id="UIVS01000004">
    <property type="protein sequence ID" value="SVP94873.1"/>
    <property type="molecule type" value="Genomic_DNA"/>
</dbReference>
<organism evidence="5">
    <name type="scientific">Theileria annulata</name>
    <dbReference type="NCBI Taxonomy" id="5874"/>
    <lineage>
        <taxon>Eukaryota</taxon>
        <taxon>Sar</taxon>
        <taxon>Alveolata</taxon>
        <taxon>Apicomplexa</taxon>
        <taxon>Aconoidasida</taxon>
        <taxon>Piroplasmida</taxon>
        <taxon>Theileriidae</taxon>
        <taxon>Theileria</taxon>
    </lineage>
</organism>
<feature type="region of interest" description="Disordered" evidence="3">
    <location>
        <begin position="1"/>
        <end position="42"/>
    </location>
</feature>
<evidence type="ECO:0000256" key="2">
    <source>
        <dbReference type="PROSITE-ProRule" id="PRU00649"/>
    </source>
</evidence>
<dbReference type="VEuPathDB" id="PiroplasmaDB:TA07365"/>
<evidence type="ECO:0000313" key="6">
    <source>
        <dbReference type="EMBL" id="SVP94873.1"/>
    </source>
</evidence>
<dbReference type="Pfam" id="PF08711">
    <property type="entry name" value="Med26"/>
    <property type="match status" value="1"/>
</dbReference>
<evidence type="ECO:0000259" key="4">
    <source>
        <dbReference type="PROSITE" id="PS51319"/>
    </source>
</evidence>
<feature type="domain" description="TFIIS N-terminal" evidence="4">
    <location>
        <begin position="186"/>
        <end position="263"/>
    </location>
</feature>
<dbReference type="AlphaFoldDB" id="A0A3B0NHU0"/>
<dbReference type="PANTHER" id="PTHR46010">
    <property type="entry name" value="PROTEIN IWS1 HOMOLOG"/>
    <property type="match status" value="1"/>
</dbReference>
<keyword evidence="2" id="KW-0539">Nucleus</keyword>
<comment type="subcellular location">
    <subcellularLocation>
        <location evidence="2">Nucleus</location>
    </subcellularLocation>
</comment>
<proteinExistence type="inferred from homology"/>
<gene>
    <name evidence="5" type="ORF">TAT_000318000</name>
    <name evidence="6" type="ORF">TAV_000317900</name>
</gene>
<sequence>MDEEADDVQNNFSNVTMFSEENESPKNDPETDMFQDSYVDPEDRGFDVKVPFRTTKKKTKKSLKKLDEDFVPAQSDFRPDLDDFIDADFEEKTQTKKPTRGTGKTYFDEVIKRVKDRKRHNTKLSDEECQLHCRQLVERMISAASEDVESLKNGKPGLAKLKMLNSLSDINKPSWRQWCISEGVAVALASWLAPLSDGSLPNLSVRTKVLEIALQLPFQPSDLRDNDLGRIIVSLWNHPDETDSNRTLIRSIVQKWTRPMLGIATSYSEIQDSFVDSKPIVTSDSVYKDRKFDPKRVSVTQERIKSKLSQMYRNIESKHKTPGKATRVKITGGMK</sequence>
<name>A0A3B0NHU0_THEAN</name>
<protein>
    <submittedName>
        <fullName evidence="5">TFIIS helical bundle-like domain containing protein, putative</fullName>
    </submittedName>
</protein>
<accession>A0A3B0NHU0</accession>
<evidence type="ECO:0000313" key="5">
    <source>
        <dbReference type="EMBL" id="SVP94178.1"/>
    </source>
</evidence>
<dbReference type="EMBL" id="UIVT01000004">
    <property type="protein sequence ID" value="SVP94178.1"/>
    <property type="molecule type" value="Genomic_DNA"/>
</dbReference>
<evidence type="ECO:0000256" key="1">
    <source>
        <dbReference type="ARBA" id="ARBA00037992"/>
    </source>
</evidence>
<evidence type="ECO:0000256" key="3">
    <source>
        <dbReference type="SAM" id="MobiDB-lite"/>
    </source>
</evidence>
<dbReference type="PANTHER" id="PTHR46010:SF1">
    <property type="entry name" value="PROTEIN IWS1 HOMOLOG"/>
    <property type="match status" value="1"/>
</dbReference>
<dbReference type="GO" id="GO:0005634">
    <property type="term" value="C:nucleus"/>
    <property type="evidence" value="ECO:0007669"/>
    <property type="project" value="UniProtKB-SubCell"/>
</dbReference>
<dbReference type="Gene3D" id="1.20.930.10">
    <property type="entry name" value="Conserved domain common to transcription factors TFIIS, elongin A, CRSP70"/>
    <property type="match status" value="1"/>
</dbReference>
<dbReference type="PROSITE" id="PS51319">
    <property type="entry name" value="TFIIS_N"/>
    <property type="match status" value="1"/>
</dbReference>
<dbReference type="InterPro" id="IPR017923">
    <property type="entry name" value="TFIIS_N"/>
</dbReference>